<evidence type="ECO:0000313" key="12">
    <source>
        <dbReference type="EMBL" id="MBD3664827.1"/>
    </source>
</evidence>
<comment type="similarity">
    <text evidence="2">Belongs to the CorA metal ion transporter (MIT) (TC 1.A.35) family.</text>
</comment>
<evidence type="ECO:0000256" key="5">
    <source>
        <dbReference type="ARBA" id="ARBA00022519"/>
    </source>
</evidence>
<sequence>MPLCVFDIHPDGTASVPDDTALTGPSAYRWWHFDLNDPELASWCASTLDPIPAAALLQSETRPRCDPYKDGLILNLRGINMNDHQPSDQMVSVRMWVARDVIVTVRVRKVFAMDDIRQGIDADDAPRSPAAFLQRLIGFLTGRIQNEVMQIVELTEFYERDLEDKDTPTPKELPEARRRVIKLRRYLEPQQNALNRLATITGDLITPDAALELRELANRTTIAVEELAAQQERIIAVQDEHDLQVSQKQASHGYRLSVAAAVFLPLGFLTGLFGVNVAGMPGMKDPMAFTVLCVVMGFVCVILLIALKITRWL</sequence>
<keyword evidence="5" id="KW-0997">Cell inner membrane</keyword>
<evidence type="ECO:0000256" key="4">
    <source>
        <dbReference type="ARBA" id="ARBA00022475"/>
    </source>
</evidence>
<keyword evidence="6 11" id="KW-0812">Transmembrane</keyword>
<dbReference type="PANTHER" id="PTHR46494:SF3">
    <property type="entry name" value="ZINC TRANSPORT PROTEIN ZNTB"/>
    <property type="match status" value="1"/>
</dbReference>
<evidence type="ECO:0000256" key="1">
    <source>
        <dbReference type="ARBA" id="ARBA00004651"/>
    </source>
</evidence>
<keyword evidence="7" id="KW-0862">Zinc</keyword>
<dbReference type="InterPro" id="IPR045861">
    <property type="entry name" value="CorA_cytoplasmic_dom"/>
</dbReference>
<name>A0A927D7U7_9RHOB</name>
<keyword evidence="9" id="KW-0406">Ion transport</keyword>
<dbReference type="SUPFAM" id="SSF143865">
    <property type="entry name" value="CorA soluble domain-like"/>
    <property type="match status" value="1"/>
</dbReference>
<dbReference type="RefSeq" id="WP_191075838.1">
    <property type="nucleotide sequence ID" value="NZ_JACTAG010000002.1"/>
</dbReference>
<dbReference type="Gene3D" id="1.20.58.340">
    <property type="entry name" value="Magnesium transport protein CorA, transmembrane region"/>
    <property type="match status" value="2"/>
</dbReference>
<dbReference type="SUPFAM" id="SSF144083">
    <property type="entry name" value="Magnesium transport protein CorA, transmembrane region"/>
    <property type="match status" value="1"/>
</dbReference>
<dbReference type="InterPro" id="IPR045863">
    <property type="entry name" value="CorA_TM1_TM2"/>
</dbReference>
<accession>A0A927D7U7</accession>
<keyword evidence="10 11" id="KW-0472">Membrane</keyword>
<evidence type="ECO:0000256" key="6">
    <source>
        <dbReference type="ARBA" id="ARBA00022692"/>
    </source>
</evidence>
<gene>
    <name evidence="12" type="ORF">H9Q16_12910</name>
</gene>
<protein>
    <submittedName>
        <fullName evidence="12">Zinc transporter ZntB</fullName>
    </submittedName>
</protein>
<proteinExistence type="inferred from homology"/>
<feature type="transmembrane region" description="Helical" evidence="11">
    <location>
        <begin position="256"/>
        <end position="275"/>
    </location>
</feature>
<keyword evidence="4" id="KW-1003">Cell membrane</keyword>
<reference evidence="12" key="1">
    <citation type="submission" date="2020-08" db="EMBL/GenBank/DDBJ databases">
        <title>Sulfitobacter aestuariivivens sp. nov., isolated from a tidal flat.</title>
        <authorList>
            <person name="Park S."/>
            <person name="Yoon J.-H."/>
        </authorList>
    </citation>
    <scope>NUCLEOTIDE SEQUENCE</scope>
    <source>
        <strain evidence="12">TSTF-M16</strain>
    </source>
</reference>
<dbReference type="AlphaFoldDB" id="A0A927D7U7"/>
<dbReference type="CDD" id="cd12833">
    <property type="entry name" value="ZntB-like_1"/>
    <property type="match status" value="1"/>
</dbReference>
<evidence type="ECO:0000256" key="10">
    <source>
        <dbReference type="ARBA" id="ARBA00023136"/>
    </source>
</evidence>
<dbReference type="Pfam" id="PF01544">
    <property type="entry name" value="CorA"/>
    <property type="match status" value="1"/>
</dbReference>
<evidence type="ECO:0000256" key="7">
    <source>
        <dbReference type="ARBA" id="ARBA00022833"/>
    </source>
</evidence>
<keyword evidence="8 11" id="KW-1133">Transmembrane helix</keyword>
<evidence type="ECO:0000256" key="3">
    <source>
        <dbReference type="ARBA" id="ARBA00022448"/>
    </source>
</evidence>
<dbReference type="EMBL" id="JACTAG010000002">
    <property type="protein sequence ID" value="MBD3664827.1"/>
    <property type="molecule type" value="Genomic_DNA"/>
</dbReference>
<evidence type="ECO:0000256" key="8">
    <source>
        <dbReference type="ARBA" id="ARBA00022989"/>
    </source>
</evidence>
<evidence type="ECO:0000256" key="2">
    <source>
        <dbReference type="ARBA" id="ARBA00009765"/>
    </source>
</evidence>
<comment type="caution">
    <text evidence="12">The sequence shown here is derived from an EMBL/GenBank/DDBJ whole genome shotgun (WGS) entry which is preliminary data.</text>
</comment>
<dbReference type="GO" id="GO:0015087">
    <property type="term" value="F:cobalt ion transmembrane transporter activity"/>
    <property type="evidence" value="ECO:0007669"/>
    <property type="project" value="TreeGrafter"/>
</dbReference>
<dbReference type="GO" id="GO:0000287">
    <property type="term" value="F:magnesium ion binding"/>
    <property type="evidence" value="ECO:0007669"/>
    <property type="project" value="TreeGrafter"/>
</dbReference>
<evidence type="ECO:0000313" key="13">
    <source>
        <dbReference type="Proteomes" id="UP000635142"/>
    </source>
</evidence>
<keyword evidence="13" id="KW-1185">Reference proteome</keyword>
<keyword evidence="3" id="KW-0813">Transport</keyword>
<dbReference type="Gene3D" id="3.30.460.20">
    <property type="entry name" value="CorA soluble domain-like"/>
    <property type="match status" value="1"/>
</dbReference>
<dbReference type="InterPro" id="IPR002523">
    <property type="entry name" value="MgTranspt_CorA/ZnTranspt_ZntB"/>
</dbReference>
<feature type="transmembrane region" description="Helical" evidence="11">
    <location>
        <begin position="287"/>
        <end position="307"/>
    </location>
</feature>
<dbReference type="GO" id="GO:0005886">
    <property type="term" value="C:plasma membrane"/>
    <property type="evidence" value="ECO:0007669"/>
    <property type="project" value="UniProtKB-SubCell"/>
</dbReference>
<organism evidence="12 13">
    <name type="scientific">Sulfitobacter aestuariivivens</name>
    <dbReference type="NCBI Taxonomy" id="2766981"/>
    <lineage>
        <taxon>Bacteria</taxon>
        <taxon>Pseudomonadati</taxon>
        <taxon>Pseudomonadota</taxon>
        <taxon>Alphaproteobacteria</taxon>
        <taxon>Rhodobacterales</taxon>
        <taxon>Roseobacteraceae</taxon>
        <taxon>Sulfitobacter</taxon>
    </lineage>
</organism>
<dbReference type="PANTHER" id="PTHR46494">
    <property type="entry name" value="CORA FAMILY METAL ION TRANSPORTER (EUROFUNG)"/>
    <property type="match status" value="1"/>
</dbReference>
<dbReference type="GO" id="GO:0015095">
    <property type="term" value="F:magnesium ion transmembrane transporter activity"/>
    <property type="evidence" value="ECO:0007669"/>
    <property type="project" value="TreeGrafter"/>
</dbReference>
<comment type="subcellular location">
    <subcellularLocation>
        <location evidence="1">Cell membrane</location>
        <topology evidence="1">Multi-pass membrane protein</topology>
    </subcellularLocation>
</comment>
<dbReference type="Proteomes" id="UP000635142">
    <property type="component" value="Unassembled WGS sequence"/>
</dbReference>
<dbReference type="GO" id="GO:0050897">
    <property type="term" value="F:cobalt ion binding"/>
    <property type="evidence" value="ECO:0007669"/>
    <property type="project" value="TreeGrafter"/>
</dbReference>
<evidence type="ECO:0000256" key="11">
    <source>
        <dbReference type="SAM" id="Phobius"/>
    </source>
</evidence>
<evidence type="ECO:0000256" key="9">
    <source>
        <dbReference type="ARBA" id="ARBA00023065"/>
    </source>
</evidence>